<dbReference type="Pfam" id="PF00106">
    <property type="entry name" value="adh_short"/>
    <property type="match status" value="1"/>
</dbReference>
<dbReference type="InterPro" id="IPR002347">
    <property type="entry name" value="SDR_fam"/>
</dbReference>
<proteinExistence type="inferred from homology"/>
<dbReference type="PANTHER" id="PTHR43313">
    <property type="entry name" value="SHORT-CHAIN DEHYDROGENASE/REDUCTASE FAMILY 9C"/>
    <property type="match status" value="1"/>
</dbReference>
<dbReference type="PRINTS" id="PR00080">
    <property type="entry name" value="SDRFAMILY"/>
</dbReference>
<protein>
    <submittedName>
        <fullName evidence="2">SDR family oxidoreductase</fullName>
    </submittedName>
</protein>
<dbReference type="SUPFAM" id="SSF51735">
    <property type="entry name" value="NAD(P)-binding Rossmann-fold domains"/>
    <property type="match status" value="1"/>
</dbReference>
<comment type="similarity">
    <text evidence="1">Belongs to the short-chain dehydrogenases/reductases (SDR) family.</text>
</comment>
<dbReference type="Gene3D" id="3.40.50.720">
    <property type="entry name" value="NAD(P)-binding Rossmann-like Domain"/>
    <property type="match status" value="1"/>
</dbReference>
<dbReference type="InterPro" id="IPR020904">
    <property type="entry name" value="Sc_DH/Rdtase_CS"/>
</dbReference>
<keyword evidence="3" id="KW-1185">Reference proteome</keyword>
<dbReference type="PRINTS" id="PR00081">
    <property type="entry name" value="GDHRDH"/>
</dbReference>
<dbReference type="Proteomes" id="UP000829517">
    <property type="component" value="Unassembled WGS sequence"/>
</dbReference>
<dbReference type="CDD" id="cd05374">
    <property type="entry name" value="17beta-HSD-like_SDR_c"/>
    <property type="match status" value="1"/>
</dbReference>
<dbReference type="RefSeq" id="WP_236958104.1">
    <property type="nucleotide sequence ID" value="NZ_JAETXX010000002.1"/>
</dbReference>
<gene>
    <name evidence="2" type="ORF">JM658_04810</name>
</gene>
<dbReference type="PANTHER" id="PTHR43313:SF1">
    <property type="entry name" value="3BETA-HYDROXYSTEROID DEHYDROGENASE DHS-16"/>
    <property type="match status" value="1"/>
</dbReference>
<reference evidence="2 3" key="1">
    <citation type="submission" date="2021-01" db="EMBL/GenBank/DDBJ databases">
        <title>Genome sequencing of Joostella atrarenae M1-2 (= KCTC 23194).</title>
        <authorList>
            <person name="Zakaria M.R."/>
            <person name="Lam M.Q."/>
            <person name="Chong C.S."/>
        </authorList>
    </citation>
    <scope>NUCLEOTIDE SEQUENCE [LARGE SCALE GENOMIC DNA]</scope>
    <source>
        <strain evidence="2 3">M1-2</strain>
    </source>
</reference>
<organism evidence="2 3">
    <name type="scientific">Joostella atrarenae</name>
    <dbReference type="NCBI Taxonomy" id="679257"/>
    <lineage>
        <taxon>Bacteria</taxon>
        <taxon>Pseudomonadati</taxon>
        <taxon>Bacteroidota</taxon>
        <taxon>Flavobacteriia</taxon>
        <taxon>Flavobacteriales</taxon>
        <taxon>Flavobacteriaceae</taxon>
        <taxon>Joostella</taxon>
    </lineage>
</organism>
<name>A0ABS9J136_9FLAO</name>
<dbReference type="PROSITE" id="PS00061">
    <property type="entry name" value="ADH_SHORT"/>
    <property type="match status" value="1"/>
</dbReference>
<comment type="caution">
    <text evidence="2">The sequence shown here is derived from an EMBL/GenBank/DDBJ whole genome shotgun (WGS) entry which is preliminary data.</text>
</comment>
<evidence type="ECO:0000313" key="3">
    <source>
        <dbReference type="Proteomes" id="UP000829517"/>
    </source>
</evidence>
<evidence type="ECO:0000256" key="1">
    <source>
        <dbReference type="RuleBase" id="RU000363"/>
    </source>
</evidence>
<dbReference type="EMBL" id="JAETXX010000002">
    <property type="protein sequence ID" value="MCF8714142.1"/>
    <property type="molecule type" value="Genomic_DNA"/>
</dbReference>
<sequence>MKNILITGVSSGIGYTTAKLFLDKGFLVFGSVRKKEDADKLSQELGSNFHALLFDVIDEAAIKEAVIEVEKILDGSSLDCLVNNAGVSVNGPLAYIPIKEFSDQLDINVLGVLRVTQAFLPLLGFDNDRPKGRIINISSGSGRVTRPFMAPYSASKYAVEALSDGFRRELSDFGIEVSIIEPGPIKSQIWSKAKADADTQVNKYKNTPYEKIYDNMDKAVQGMEGIALDASEVSNLIYGIYEGKKRNTRYLVAPKKWLFWLAINVFSDKFLDKMFKKQFKKLVEEK</sequence>
<dbReference type="InterPro" id="IPR036291">
    <property type="entry name" value="NAD(P)-bd_dom_sf"/>
</dbReference>
<accession>A0ABS9J136</accession>
<evidence type="ECO:0000313" key="2">
    <source>
        <dbReference type="EMBL" id="MCF8714142.1"/>
    </source>
</evidence>